<dbReference type="EMBL" id="JAENIL010000019">
    <property type="protein sequence ID" value="MBK1877539.1"/>
    <property type="molecule type" value="Genomic_DNA"/>
</dbReference>
<evidence type="ECO:0000313" key="1">
    <source>
        <dbReference type="EMBL" id="MBK1877539.1"/>
    </source>
</evidence>
<gene>
    <name evidence="1" type="ORF">JIN87_11720</name>
</gene>
<organism evidence="1 2">
    <name type="scientific">Pelagicoccus mobilis</name>
    <dbReference type="NCBI Taxonomy" id="415221"/>
    <lineage>
        <taxon>Bacteria</taxon>
        <taxon>Pseudomonadati</taxon>
        <taxon>Verrucomicrobiota</taxon>
        <taxon>Opitutia</taxon>
        <taxon>Puniceicoccales</taxon>
        <taxon>Pelagicoccaceae</taxon>
        <taxon>Pelagicoccus</taxon>
    </lineage>
</organism>
<name>A0A934S152_9BACT</name>
<dbReference type="Proteomes" id="UP000617628">
    <property type="component" value="Unassembled WGS sequence"/>
</dbReference>
<accession>A0A934S152</accession>
<comment type="caution">
    <text evidence="1">The sequence shown here is derived from an EMBL/GenBank/DDBJ whole genome shotgun (WGS) entry which is preliminary data.</text>
</comment>
<reference evidence="1" key="1">
    <citation type="submission" date="2021-01" db="EMBL/GenBank/DDBJ databases">
        <title>Modified the classification status of verrucomicrobia.</title>
        <authorList>
            <person name="Feng X."/>
        </authorList>
    </citation>
    <scope>NUCLEOTIDE SEQUENCE</scope>
    <source>
        <strain evidence="1">KCTC 13126</strain>
    </source>
</reference>
<evidence type="ECO:0000313" key="2">
    <source>
        <dbReference type="Proteomes" id="UP000617628"/>
    </source>
</evidence>
<keyword evidence="2" id="KW-1185">Reference proteome</keyword>
<proteinExistence type="predicted"/>
<protein>
    <submittedName>
        <fullName evidence="1">Uncharacterized protein</fullName>
    </submittedName>
</protein>
<sequence length="488" mass="54698">MPEDLNFRDDGNNGDALEGDGEYTLGPFFLRKEHLSQDNLPHDVSFGRIQVVGEDDVYSTSIIETTLGVLPSGFKLSPVIPIREDAQLTSHLLNVSKDGFSTQEWFRGVDTELLFDYLETVYEIVEDDYDFIILLSSGRLERVYEYLNRNSVSGMGLTVQAAPFVGDWDQSDFYSSDGTLQALCALDYQSRGMIPSTLVHEMLHRWAAYFDTSLEVRNPTAHYEWKTNAASLLGGNFWEQQEDGTYLVDGSIGRGGAYRASPVDLFSMGLIPPEDLPDLLYAPTSIGNVVRAEDIKRTVTAEDILNAQKPHAPNFENPQKRFRILFVIESKGRLLTETEMNYYNAFVAEAMRILDPLEEDPYVSNRWVPITRFFGDSVSWNPSIALRPAFYDNGLDHDGDGISTMLEVKVGTNAFSKSSKPRVWLGADADGVSLNVSPPENLDEIELESSSDLETWIPFVGDFVRAPDDRTSTVPLESSQFVRSKPKD</sequence>
<dbReference type="AlphaFoldDB" id="A0A934S152"/>